<dbReference type="Proteomes" id="UP000002280">
    <property type="component" value="Chromosome 4"/>
</dbReference>
<dbReference type="InterPro" id="IPR013878">
    <property type="entry name" value="Mo25"/>
</dbReference>
<sequence>MPLFSKSHKNPAEIVKTLKDNLAILEKQEKKTDKASEEVSKSLQAMKEILCGTNDKEPPTEAVAQLAQELYTSGLLVTLIADLQLIDFEGKKDVTQIFNNILRRQIGTRSPTVEYISAHPHILFMLLKGYEAPQVALRCGIMLRECIRYEPLAKIVLFSSQFREFFKYVELSTFDIASDAFATFKIFEDYEKLLLSENYVTKRQSLKLLGELILDRHNFAIMTKYISKPENLKLMMNLLRDKSPNIQFEAFHVFKVFVASPHKTQPIVEILLKNQPKLIEFLSTFQKERTDDEQFTDEKNYLIKQIRDLKKTTP</sequence>
<evidence type="ECO:0000313" key="6">
    <source>
        <dbReference type="Proteomes" id="UP000002280"/>
    </source>
</evidence>
<dbReference type="PANTHER" id="PTHR10182">
    <property type="entry name" value="CALCIUM-BINDING PROTEIN 39-RELATED"/>
    <property type="match status" value="1"/>
</dbReference>
<evidence type="ECO:0000313" key="5">
    <source>
        <dbReference type="Ensembl" id="ENSMODP00000046682.1"/>
    </source>
</evidence>
<gene>
    <name evidence="5" type="primary">CAB39L</name>
</gene>
<proteinExistence type="inferred from homology"/>
<reference evidence="5" key="3">
    <citation type="submission" date="2025-09" db="UniProtKB">
        <authorList>
            <consortium name="Ensembl"/>
        </authorList>
    </citation>
    <scope>IDENTIFICATION</scope>
</reference>
<dbReference type="Gene3D" id="1.25.10.10">
    <property type="entry name" value="Leucine-rich Repeat Variant"/>
    <property type="match status" value="1"/>
</dbReference>
<evidence type="ECO:0000256" key="1">
    <source>
        <dbReference type="ARBA" id="ARBA00011012"/>
    </source>
</evidence>
<dbReference type="Bgee" id="ENSMODG00000010950">
    <property type="expression patterns" value="Expressed in endometrium and 18 other cell types or tissues"/>
</dbReference>
<reference evidence="5 6" key="1">
    <citation type="journal article" date="2007" name="Nature">
        <title>Genome of the marsupial Monodelphis domestica reveals innovation in non-coding sequences.</title>
        <authorList>
            <person name="Mikkelsen T.S."/>
            <person name="Wakefield M.J."/>
            <person name="Aken B."/>
            <person name="Amemiya C.T."/>
            <person name="Chang J.L."/>
            <person name="Duke S."/>
            <person name="Garber M."/>
            <person name="Gentles A.J."/>
            <person name="Goodstadt L."/>
            <person name="Heger A."/>
            <person name="Jurka J."/>
            <person name="Kamal M."/>
            <person name="Mauceli E."/>
            <person name="Searle S.M."/>
            <person name="Sharpe T."/>
            <person name="Baker M.L."/>
            <person name="Batzer M.A."/>
            <person name="Benos P.V."/>
            <person name="Belov K."/>
            <person name="Clamp M."/>
            <person name="Cook A."/>
            <person name="Cuff J."/>
            <person name="Das R."/>
            <person name="Davidow L."/>
            <person name="Deakin J.E."/>
            <person name="Fazzari M.J."/>
            <person name="Glass J.L."/>
            <person name="Grabherr M."/>
            <person name="Greally J.M."/>
            <person name="Gu W."/>
            <person name="Hore T.A."/>
            <person name="Huttley G.A."/>
            <person name="Kleber M."/>
            <person name="Jirtle R.L."/>
            <person name="Koina E."/>
            <person name="Lee J.T."/>
            <person name="Mahony S."/>
            <person name="Marra M.A."/>
            <person name="Miller R.D."/>
            <person name="Nicholls R.D."/>
            <person name="Oda M."/>
            <person name="Papenfuss A.T."/>
            <person name="Parra Z.E."/>
            <person name="Pollock D.D."/>
            <person name="Ray D.A."/>
            <person name="Schein J.E."/>
            <person name="Speed T.P."/>
            <person name="Thompson K."/>
            <person name="VandeBerg J.L."/>
            <person name="Wade C.M."/>
            <person name="Walker J.A."/>
            <person name="Waters P.D."/>
            <person name="Webber C."/>
            <person name="Weidman J.R."/>
            <person name="Xie X."/>
            <person name="Zody M.C."/>
            <person name="Baldwin J."/>
            <person name="Abdouelleil A."/>
            <person name="Abdulkadir J."/>
            <person name="Abebe A."/>
            <person name="Abera B."/>
            <person name="Abreu J."/>
            <person name="Acer S.C."/>
            <person name="Aftuck L."/>
            <person name="Alexander A."/>
            <person name="An P."/>
            <person name="Anderson E."/>
            <person name="Anderson S."/>
            <person name="Arachi H."/>
            <person name="Azer M."/>
            <person name="Bachantsang P."/>
            <person name="Barry A."/>
            <person name="Bayul T."/>
            <person name="Berlin A."/>
            <person name="Bessette D."/>
            <person name="Bloom T."/>
            <person name="Bloom T."/>
            <person name="Boguslavskiy L."/>
            <person name="Bonnet C."/>
            <person name="Boukhgalter B."/>
            <person name="Bourzgui I."/>
            <person name="Brown A."/>
            <person name="Cahill P."/>
            <person name="Channer S."/>
            <person name="Cheshatsang Y."/>
            <person name="Chuda L."/>
            <person name="Citroen M."/>
            <person name="Collymore A."/>
            <person name="Cooke P."/>
            <person name="Costello M."/>
            <person name="D'Aco K."/>
            <person name="Daza R."/>
            <person name="De Haan G."/>
            <person name="DeGray S."/>
            <person name="DeMaso C."/>
            <person name="Dhargay N."/>
            <person name="Dooley K."/>
            <person name="Dooley E."/>
            <person name="Doricent M."/>
            <person name="Dorje P."/>
            <person name="Dorjee K."/>
            <person name="Dupes A."/>
            <person name="Elong R."/>
            <person name="Falk J."/>
            <person name="Farina A."/>
            <person name="Faro S."/>
            <person name="Ferguson D."/>
            <person name="Fisher S."/>
            <person name="Foley C.D."/>
            <person name="Franke A."/>
            <person name="Friedrich D."/>
            <person name="Gadbois L."/>
            <person name="Gearin G."/>
            <person name="Gearin C.R."/>
            <person name="Giannoukos G."/>
            <person name="Goode T."/>
            <person name="Graham J."/>
            <person name="Grandbois E."/>
            <person name="Grewal S."/>
            <person name="Gyaltsen K."/>
            <person name="Hafez N."/>
            <person name="Hagos B."/>
            <person name="Hall J."/>
            <person name="Henson C."/>
            <person name="Hollinger A."/>
            <person name="Honan T."/>
            <person name="Huard M.D."/>
            <person name="Hughes L."/>
            <person name="Hurhula B."/>
            <person name="Husby M.E."/>
            <person name="Kamat A."/>
            <person name="Kanga B."/>
            <person name="Kashin S."/>
            <person name="Khazanovich D."/>
            <person name="Kisner P."/>
            <person name="Lance K."/>
            <person name="Lara M."/>
            <person name="Lee W."/>
            <person name="Lennon N."/>
            <person name="Letendre F."/>
            <person name="LeVine R."/>
            <person name="Lipovsky A."/>
            <person name="Liu X."/>
            <person name="Liu J."/>
            <person name="Liu S."/>
            <person name="Lokyitsang T."/>
            <person name="Lokyitsang Y."/>
            <person name="Lubonja R."/>
            <person name="Lui A."/>
            <person name="MacDonald P."/>
            <person name="Magnisalis V."/>
            <person name="Maru K."/>
            <person name="Matthews C."/>
            <person name="McCusker W."/>
            <person name="McDonough S."/>
            <person name="Mehta T."/>
            <person name="Meldrim J."/>
            <person name="Meneus L."/>
            <person name="Mihai O."/>
            <person name="Mihalev A."/>
            <person name="Mihova T."/>
            <person name="Mittelman R."/>
            <person name="Mlenga V."/>
            <person name="Montmayeur A."/>
            <person name="Mulrain L."/>
            <person name="Navidi A."/>
            <person name="Naylor J."/>
            <person name="Negash T."/>
            <person name="Nguyen T."/>
            <person name="Nguyen N."/>
            <person name="Nicol R."/>
            <person name="Norbu C."/>
            <person name="Norbu N."/>
            <person name="Novod N."/>
            <person name="O'Neill B."/>
            <person name="Osman S."/>
            <person name="Markiewicz E."/>
            <person name="Oyono O.L."/>
            <person name="Patti C."/>
            <person name="Phunkhang P."/>
            <person name="Pierre F."/>
            <person name="Priest M."/>
            <person name="Raghuraman S."/>
            <person name="Rege F."/>
            <person name="Reyes R."/>
            <person name="Rise C."/>
            <person name="Rogov P."/>
            <person name="Ross K."/>
            <person name="Ryan E."/>
            <person name="Settipalli S."/>
            <person name="Shea T."/>
            <person name="Sherpa N."/>
            <person name="Shi L."/>
            <person name="Shih D."/>
            <person name="Sparrow T."/>
            <person name="Spaulding J."/>
            <person name="Stalker J."/>
            <person name="Stange-Thomann N."/>
            <person name="Stavropoulos S."/>
            <person name="Stone C."/>
            <person name="Strader C."/>
            <person name="Tesfaye S."/>
            <person name="Thomson T."/>
            <person name="Thoulutsang Y."/>
            <person name="Thoulutsang D."/>
            <person name="Topham K."/>
            <person name="Topping I."/>
            <person name="Tsamla T."/>
            <person name="Vassiliev H."/>
            <person name="Vo A."/>
            <person name="Wangchuk T."/>
            <person name="Wangdi T."/>
            <person name="Weiand M."/>
            <person name="Wilkinson J."/>
            <person name="Wilson A."/>
            <person name="Yadav S."/>
            <person name="Young G."/>
            <person name="Yu Q."/>
            <person name="Zembek L."/>
            <person name="Zhong D."/>
            <person name="Zimmer A."/>
            <person name="Zwirko Z."/>
            <person name="Jaffe D.B."/>
            <person name="Alvarez P."/>
            <person name="Brockman W."/>
            <person name="Butler J."/>
            <person name="Chin C."/>
            <person name="Gnerre S."/>
            <person name="MacCallum I."/>
            <person name="Graves J.A."/>
            <person name="Ponting C.P."/>
            <person name="Breen M."/>
            <person name="Samollow P.B."/>
            <person name="Lander E.S."/>
            <person name="Lindblad-Toh K."/>
        </authorList>
    </citation>
    <scope>NUCLEOTIDE SEQUENCE [LARGE SCALE GENOMIC DNA]</scope>
</reference>
<protein>
    <submittedName>
        <fullName evidence="5">Calcium binding protein 39 like</fullName>
    </submittedName>
</protein>
<dbReference type="PANTHER" id="PTHR10182:SF9">
    <property type="entry name" value="CALCIUM-BINDING PROTEIN 39-LIKE"/>
    <property type="match status" value="1"/>
</dbReference>
<dbReference type="SUPFAM" id="SSF48371">
    <property type="entry name" value="ARM repeat"/>
    <property type="match status" value="1"/>
</dbReference>
<organism evidence="5 6">
    <name type="scientific">Monodelphis domestica</name>
    <name type="common">Gray short-tailed opossum</name>
    <dbReference type="NCBI Taxonomy" id="13616"/>
    <lineage>
        <taxon>Eukaryota</taxon>
        <taxon>Metazoa</taxon>
        <taxon>Chordata</taxon>
        <taxon>Craniata</taxon>
        <taxon>Vertebrata</taxon>
        <taxon>Euteleostomi</taxon>
        <taxon>Mammalia</taxon>
        <taxon>Metatheria</taxon>
        <taxon>Didelphimorphia</taxon>
        <taxon>Didelphidae</taxon>
        <taxon>Monodelphis</taxon>
    </lineage>
</organism>
<evidence type="ECO:0000256" key="4">
    <source>
        <dbReference type="SAM" id="Coils"/>
    </source>
</evidence>
<comment type="subunit">
    <text evidence="2">Component of a trimeric complex composed of STK11/LKB1, STRAD (STRADA or STRADB) and CAB39/MO25 (CAB39/MO25alpha or CAB39L/MO25beta): the complex tethers STK11/LKB1 in the cytoplasm and stimulates its catalytic activity.</text>
</comment>
<dbReference type="InterPro" id="IPR016024">
    <property type="entry name" value="ARM-type_fold"/>
</dbReference>
<name>A0A5F8GGT8_MONDO</name>
<comment type="similarity">
    <text evidence="1">Belongs to the Mo25 family.</text>
</comment>
<keyword evidence="4" id="KW-0175">Coiled coil</keyword>
<comment type="function">
    <text evidence="3">Component of a complex that binds and activates STK11/LKB1. In the complex, required to stabilize the interaction between CAB39/MO25 (CAB39/MO25alpha or CAB39L/MO25beta) and STK11/LKB1.</text>
</comment>
<evidence type="ECO:0000256" key="3">
    <source>
        <dbReference type="ARBA" id="ARBA00025206"/>
    </source>
</evidence>
<keyword evidence="6" id="KW-1185">Reference proteome</keyword>
<dbReference type="Pfam" id="PF08569">
    <property type="entry name" value="Mo25"/>
    <property type="match status" value="2"/>
</dbReference>
<dbReference type="InterPro" id="IPR011989">
    <property type="entry name" value="ARM-like"/>
</dbReference>
<feature type="coiled-coil region" evidence="4">
    <location>
        <begin position="15"/>
        <end position="45"/>
    </location>
</feature>
<evidence type="ECO:0000256" key="2">
    <source>
        <dbReference type="ARBA" id="ARBA00011749"/>
    </source>
</evidence>
<dbReference type="GeneTree" id="ENSGT00390000004360"/>
<dbReference type="Ensembl" id="ENSMODT00000082655.1">
    <property type="protein sequence ID" value="ENSMODP00000046682.1"/>
    <property type="gene ID" value="ENSMODG00000010950.4"/>
</dbReference>
<dbReference type="AlphaFoldDB" id="A0A5F8GGT8"/>
<reference evidence="5" key="2">
    <citation type="submission" date="2025-08" db="UniProtKB">
        <authorList>
            <consortium name="Ensembl"/>
        </authorList>
    </citation>
    <scope>IDENTIFICATION</scope>
</reference>
<accession>A0A5F8GGT8</accession>